<reference evidence="1 2" key="1">
    <citation type="submission" date="2024-02" db="EMBL/GenBank/DDBJ databases">
        <title>Complete sequences of two Paenibacillus sp. strains and one Lysinibacillus strain isolated from the environment on STAA medium highlight biotechnological potential.</title>
        <authorList>
            <person name="Attere S.A."/>
            <person name="Piche L.C."/>
            <person name="Intertaglia L."/>
            <person name="Lami R."/>
            <person name="Charette S.J."/>
            <person name="Vincent A.T."/>
        </authorList>
    </citation>
    <scope>NUCLEOTIDE SEQUENCE [LARGE SCALE GENOMIC DNA]</scope>
    <source>
        <strain evidence="1 2">Y5S-7</strain>
    </source>
</reference>
<dbReference type="EMBL" id="CP145892">
    <property type="protein sequence ID" value="WWP18672.1"/>
    <property type="molecule type" value="Genomic_DNA"/>
</dbReference>
<evidence type="ECO:0000313" key="2">
    <source>
        <dbReference type="Proteomes" id="UP001364764"/>
    </source>
</evidence>
<accession>A0ABD8AM56</accession>
<dbReference type="Proteomes" id="UP001364764">
    <property type="component" value="Chromosome"/>
</dbReference>
<proteinExistence type="predicted"/>
<dbReference type="AlphaFoldDB" id="A0ABD8AM56"/>
<protein>
    <submittedName>
        <fullName evidence="1">Uncharacterized protein</fullName>
    </submittedName>
</protein>
<organism evidence="1 2">
    <name type="scientific">Paenibacillus amylolyticus</name>
    <dbReference type="NCBI Taxonomy" id="1451"/>
    <lineage>
        <taxon>Bacteria</taxon>
        <taxon>Bacillati</taxon>
        <taxon>Bacillota</taxon>
        <taxon>Bacilli</taxon>
        <taxon>Bacillales</taxon>
        <taxon>Paenibacillaceae</taxon>
        <taxon>Paenibacillus</taxon>
    </lineage>
</organism>
<name>A0ABD8AM56_PAEAM</name>
<dbReference type="RefSeq" id="WP_036607825.1">
    <property type="nucleotide sequence ID" value="NZ_CP145892.1"/>
</dbReference>
<sequence>MSSPTPTHVIETNQLAVIGVVDESSIQTQYELEYPDHIVIIQHFYFLKDPAHFNSWLTSRQA</sequence>
<dbReference type="GeneID" id="93477687"/>
<gene>
    <name evidence="1" type="ORF">V6668_19440</name>
</gene>
<evidence type="ECO:0000313" key="1">
    <source>
        <dbReference type="EMBL" id="WWP18672.1"/>
    </source>
</evidence>